<dbReference type="EMBL" id="JARWBG010000002">
    <property type="protein sequence ID" value="MDH2387541.1"/>
    <property type="molecule type" value="Genomic_DNA"/>
</dbReference>
<evidence type="ECO:0000313" key="1">
    <source>
        <dbReference type="EMBL" id="MDH2387541.1"/>
    </source>
</evidence>
<reference evidence="1 2" key="1">
    <citation type="submission" date="2023-04" db="EMBL/GenBank/DDBJ databases">
        <title>Streptomyces chengmaiensis sp. nov. isolated from the stem of mangrove plant in Hainan.</title>
        <authorList>
            <person name="Huang X."/>
            <person name="Zhou S."/>
            <person name="Chu X."/>
            <person name="Xie Y."/>
            <person name="Lin Y."/>
        </authorList>
    </citation>
    <scope>NUCLEOTIDE SEQUENCE [LARGE SCALE GENOMIC DNA]</scope>
    <source>
        <strain evidence="1 2">HNM0663</strain>
    </source>
</reference>
<gene>
    <name evidence="1" type="ORF">QCN29_01800</name>
</gene>
<protein>
    <recommendedName>
        <fullName evidence="3">Lipoprotein CseA</fullName>
    </recommendedName>
</protein>
<dbReference type="Proteomes" id="UP001223144">
    <property type="component" value="Unassembled WGS sequence"/>
</dbReference>
<accession>A0ABT6HGS2</accession>
<evidence type="ECO:0000313" key="2">
    <source>
        <dbReference type="Proteomes" id="UP001223144"/>
    </source>
</evidence>
<sequence>MCGLVDGGSRAETARWAAGSAATAGLAAVVLFAAGCATGGTGVKDEGAAHSDAATAAPSPDATPSFGTGKANRTVDAVALLKADPKVSARVKEDLRPCGRDLFPVDTSYGNLTGGSSPDVVVNVLTCGDAVGLGTYVYRENGERYENVFAAEEPAVYAAIDRGDLVVTRQVYAKGDPVAQPSGQEVTTYRWQDGKFAQEHWVRNEFSTAVGGGEVIATEPVPEFDDR</sequence>
<proteinExistence type="predicted"/>
<dbReference type="RefSeq" id="WP_279925680.1">
    <property type="nucleotide sequence ID" value="NZ_JARWBG010000002.1"/>
</dbReference>
<keyword evidence="2" id="KW-1185">Reference proteome</keyword>
<organism evidence="1 2">
    <name type="scientific">Streptomyces chengmaiensis</name>
    <dbReference type="NCBI Taxonomy" id="3040919"/>
    <lineage>
        <taxon>Bacteria</taxon>
        <taxon>Bacillati</taxon>
        <taxon>Actinomycetota</taxon>
        <taxon>Actinomycetes</taxon>
        <taxon>Kitasatosporales</taxon>
        <taxon>Streptomycetaceae</taxon>
        <taxon>Streptomyces</taxon>
    </lineage>
</organism>
<comment type="caution">
    <text evidence="1">The sequence shown here is derived from an EMBL/GenBank/DDBJ whole genome shotgun (WGS) entry which is preliminary data.</text>
</comment>
<evidence type="ECO:0008006" key="3">
    <source>
        <dbReference type="Google" id="ProtNLM"/>
    </source>
</evidence>
<name>A0ABT6HGS2_9ACTN</name>